<proteinExistence type="predicted"/>
<reference evidence="1 2" key="1">
    <citation type="submission" date="2016-05" db="EMBL/GenBank/DDBJ databases">
        <title>Genome sequencing reveals origins of a unique bacterial endosymbiosis in the earliest lineages of terrestrial Fungi.</title>
        <authorList>
            <consortium name="DOE Joint Genome Institute"/>
            <person name="Uehling J."/>
            <person name="Gryganskyi A."/>
            <person name="Hameed K."/>
            <person name="Tschaplinski T."/>
            <person name="Misztal P."/>
            <person name="Wu S."/>
            <person name="Desiro A."/>
            <person name="Vande Pol N."/>
            <person name="Du Z.-Y."/>
            <person name="Zienkiewicz A."/>
            <person name="Zienkiewicz K."/>
            <person name="Morin E."/>
            <person name="Tisserant E."/>
            <person name="Splivallo R."/>
            <person name="Hainaut M."/>
            <person name="Henrissat B."/>
            <person name="Ohm R."/>
            <person name="Kuo A."/>
            <person name="Yan J."/>
            <person name="Lipzen A."/>
            <person name="Nolan M."/>
            <person name="Labutti K."/>
            <person name="Barry K."/>
            <person name="Goldstein A."/>
            <person name="Labbe J."/>
            <person name="Schadt C."/>
            <person name="Tuskan G."/>
            <person name="Grigoriev I."/>
            <person name="Martin F."/>
            <person name="Vilgalys R."/>
            <person name="Bonito G."/>
        </authorList>
    </citation>
    <scope>NUCLEOTIDE SEQUENCE [LARGE SCALE GENOMIC DNA]</scope>
    <source>
        <strain evidence="1 2">AG-77</strain>
    </source>
</reference>
<protein>
    <submittedName>
        <fullName evidence="1">Uncharacterized protein</fullName>
    </submittedName>
</protein>
<accession>A0A197K2P7</accession>
<name>A0A197K2P7_9FUNG</name>
<gene>
    <name evidence="1" type="ORF">K457DRAFT_123792</name>
</gene>
<evidence type="ECO:0000313" key="1">
    <source>
        <dbReference type="EMBL" id="OAQ31917.1"/>
    </source>
</evidence>
<keyword evidence="2" id="KW-1185">Reference proteome</keyword>
<dbReference type="Proteomes" id="UP000078512">
    <property type="component" value="Unassembled WGS sequence"/>
</dbReference>
<organism evidence="1 2">
    <name type="scientific">Linnemannia elongata AG-77</name>
    <dbReference type="NCBI Taxonomy" id="1314771"/>
    <lineage>
        <taxon>Eukaryota</taxon>
        <taxon>Fungi</taxon>
        <taxon>Fungi incertae sedis</taxon>
        <taxon>Mucoromycota</taxon>
        <taxon>Mortierellomycotina</taxon>
        <taxon>Mortierellomycetes</taxon>
        <taxon>Mortierellales</taxon>
        <taxon>Mortierellaceae</taxon>
        <taxon>Linnemannia</taxon>
    </lineage>
</organism>
<dbReference type="EMBL" id="KV442027">
    <property type="protein sequence ID" value="OAQ31917.1"/>
    <property type="molecule type" value="Genomic_DNA"/>
</dbReference>
<evidence type="ECO:0000313" key="2">
    <source>
        <dbReference type="Proteomes" id="UP000078512"/>
    </source>
</evidence>
<sequence length="132" mass="15499">MLYAPKKTTAIISYGDWIFLTQSLDNTRLKLYETRYKIANYLVRVQQLLVRLKTSEHLLVSRHRQSLTKMCQSKLQTLDEENASYMDPQGYLTQVLSNVVPAEKKNINWEALKWYGELIDLYRGVIQDLHSC</sequence>
<dbReference type="AlphaFoldDB" id="A0A197K2P7"/>